<sequence length="98" mass="11169">MLFRKKKYETYGEGGLYEGVKTASTSKINCRKGCRIHISQDKNQKLKIEIINNGKITKQLCVEGDKWIRINGSGEYWVRAFNNATNELKAGLSIRSID</sequence>
<reference evidence="1 2" key="1">
    <citation type="submission" date="2021-03" db="EMBL/GenBank/DDBJ databases">
        <title>Genomic Encyclopedia of Type Strains, Phase IV (KMG-IV): sequencing the most valuable type-strain genomes for metagenomic binning, comparative biology and taxonomic classification.</title>
        <authorList>
            <person name="Goeker M."/>
        </authorList>
    </citation>
    <scope>NUCLEOTIDE SEQUENCE [LARGE SCALE GENOMIC DNA]</scope>
    <source>
        <strain evidence="1 2">DSM 101872</strain>
    </source>
</reference>
<proteinExistence type="predicted"/>
<comment type="caution">
    <text evidence="1">The sequence shown here is derived from an EMBL/GenBank/DDBJ whole genome shotgun (WGS) entry which is preliminary data.</text>
</comment>
<dbReference type="RefSeq" id="WP_209686779.1">
    <property type="nucleotide sequence ID" value="NZ_JAGGLU010000006.1"/>
</dbReference>
<accession>A0ABS4MF96</accession>
<evidence type="ECO:0000313" key="1">
    <source>
        <dbReference type="EMBL" id="MBP2058037.1"/>
    </source>
</evidence>
<dbReference type="Proteomes" id="UP001519292">
    <property type="component" value="Unassembled WGS sequence"/>
</dbReference>
<keyword evidence="2" id="KW-1185">Reference proteome</keyword>
<dbReference type="EMBL" id="JAGGLU010000006">
    <property type="protein sequence ID" value="MBP2058037.1"/>
    <property type="molecule type" value="Genomic_DNA"/>
</dbReference>
<name>A0ABS4MF96_9LACO</name>
<evidence type="ECO:0000313" key="2">
    <source>
        <dbReference type="Proteomes" id="UP001519292"/>
    </source>
</evidence>
<gene>
    <name evidence="1" type="ORF">J2Z60_001214</name>
</gene>
<protein>
    <submittedName>
        <fullName evidence="1">Uncharacterized protein</fullName>
    </submittedName>
</protein>
<organism evidence="1 2">
    <name type="scientific">Lactobacillus colini</name>
    <dbReference type="NCBI Taxonomy" id="1819254"/>
    <lineage>
        <taxon>Bacteria</taxon>
        <taxon>Bacillati</taxon>
        <taxon>Bacillota</taxon>
        <taxon>Bacilli</taxon>
        <taxon>Lactobacillales</taxon>
        <taxon>Lactobacillaceae</taxon>
        <taxon>Lactobacillus</taxon>
    </lineage>
</organism>